<proteinExistence type="predicted"/>
<keyword evidence="2" id="KW-1185">Reference proteome</keyword>
<sequence>MHENHNSFLPITHEGKVYFGGNQNWYLEKCRRSNGCGPVAAANITCYLARKDSERYGALYPYPSLEKKYFLAHMNNMYTYFRPSIFGEISLNGWTKKMENYAKERGVNFKRVAYEKPFTLEKNLIYLKEGLESDCPVATLNLDVIDRKNEFGWHWMIITEYYEDIEGNSWIGVSSWGKKYIINYQKHFKAMNRLLGGGLIYFK</sequence>
<dbReference type="EMBL" id="FWWT01000013">
    <property type="protein sequence ID" value="SMB86800.1"/>
    <property type="molecule type" value="Genomic_DNA"/>
</dbReference>
<evidence type="ECO:0000313" key="2">
    <source>
        <dbReference type="Proteomes" id="UP000192731"/>
    </source>
</evidence>
<name>A0A1W1V0H8_DESTI</name>
<evidence type="ECO:0000313" key="1">
    <source>
        <dbReference type="EMBL" id="SMB86800.1"/>
    </source>
</evidence>
<evidence type="ECO:0008006" key="3">
    <source>
        <dbReference type="Google" id="ProtNLM"/>
    </source>
</evidence>
<accession>A0A1W1V0H8</accession>
<dbReference type="OrthoDB" id="370604at2"/>
<reference evidence="1 2" key="1">
    <citation type="submission" date="2017-04" db="EMBL/GenBank/DDBJ databases">
        <authorList>
            <person name="Afonso C.L."/>
            <person name="Miller P.J."/>
            <person name="Scott M.A."/>
            <person name="Spackman E."/>
            <person name="Goraichik I."/>
            <person name="Dimitrov K.M."/>
            <person name="Suarez D.L."/>
            <person name="Swayne D.E."/>
        </authorList>
    </citation>
    <scope>NUCLEOTIDE SEQUENCE [LARGE SCALE GENOMIC DNA]</scope>
    <source>
        <strain evidence="1 2">DSM 11270</strain>
    </source>
</reference>
<dbReference type="RefSeq" id="WP_084052585.1">
    <property type="nucleotide sequence ID" value="NZ_FWWT01000013.1"/>
</dbReference>
<organism evidence="1 2">
    <name type="scientific">Desulfonispora thiosulfatigenes DSM 11270</name>
    <dbReference type="NCBI Taxonomy" id="656914"/>
    <lineage>
        <taxon>Bacteria</taxon>
        <taxon>Bacillati</taxon>
        <taxon>Bacillota</taxon>
        <taxon>Clostridia</taxon>
        <taxon>Eubacteriales</taxon>
        <taxon>Peptococcaceae</taxon>
        <taxon>Desulfonispora</taxon>
    </lineage>
</organism>
<dbReference type="AlphaFoldDB" id="A0A1W1V0H8"/>
<dbReference type="Proteomes" id="UP000192731">
    <property type="component" value="Unassembled WGS sequence"/>
</dbReference>
<gene>
    <name evidence="1" type="ORF">SAMN00017405_1193</name>
</gene>
<dbReference type="STRING" id="656914.SAMN00017405_1193"/>
<protein>
    <recommendedName>
        <fullName evidence="3">Peptidase_C39 like family protein</fullName>
    </recommendedName>
</protein>